<accession>A0A9P7GFP6</accession>
<reference evidence="1" key="1">
    <citation type="submission" date="2020-07" db="EMBL/GenBank/DDBJ databases">
        <authorList>
            <person name="Nieuwenhuis M."/>
            <person name="Van De Peppel L.J.J."/>
        </authorList>
    </citation>
    <scope>NUCLEOTIDE SEQUENCE</scope>
    <source>
        <strain evidence="1">AP01</strain>
        <tissue evidence="1">Mycelium</tissue>
    </source>
</reference>
<comment type="caution">
    <text evidence="1">The sequence shown here is derived from an EMBL/GenBank/DDBJ whole genome shotgun (WGS) entry which is preliminary data.</text>
</comment>
<dbReference type="AlphaFoldDB" id="A0A9P7GFP6"/>
<organism evidence="1 2">
    <name type="scientific">Asterophora parasitica</name>
    <dbReference type="NCBI Taxonomy" id="117018"/>
    <lineage>
        <taxon>Eukaryota</taxon>
        <taxon>Fungi</taxon>
        <taxon>Dikarya</taxon>
        <taxon>Basidiomycota</taxon>
        <taxon>Agaricomycotina</taxon>
        <taxon>Agaricomycetes</taxon>
        <taxon>Agaricomycetidae</taxon>
        <taxon>Agaricales</taxon>
        <taxon>Tricholomatineae</taxon>
        <taxon>Lyophyllaceae</taxon>
        <taxon>Asterophora</taxon>
    </lineage>
</organism>
<dbReference type="EMBL" id="JABCKV010000002">
    <property type="protein sequence ID" value="KAG5648470.1"/>
    <property type="molecule type" value="Genomic_DNA"/>
</dbReference>
<evidence type="ECO:0000313" key="2">
    <source>
        <dbReference type="Proteomes" id="UP000775547"/>
    </source>
</evidence>
<reference evidence="1" key="2">
    <citation type="submission" date="2021-10" db="EMBL/GenBank/DDBJ databases">
        <title>Phylogenomics reveals ancestral predisposition of the termite-cultivated fungus Termitomyces towards a domesticated lifestyle.</title>
        <authorList>
            <person name="Auxier B."/>
            <person name="Grum-Grzhimaylo A."/>
            <person name="Cardenas M.E."/>
            <person name="Lodge J.D."/>
            <person name="Laessoe T."/>
            <person name="Pedersen O."/>
            <person name="Smith M.E."/>
            <person name="Kuyper T.W."/>
            <person name="Franco-Molano E.A."/>
            <person name="Baroni T.J."/>
            <person name="Aanen D.K."/>
        </authorList>
    </citation>
    <scope>NUCLEOTIDE SEQUENCE</scope>
    <source>
        <strain evidence="1">AP01</strain>
        <tissue evidence="1">Mycelium</tissue>
    </source>
</reference>
<gene>
    <name evidence="1" type="ORF">DXG03_003081</name>
</gene>
<sequence>MLSSSSSLSTSVLARLKHTDTPSFDSPLVEDKYTADSIYTQSPGGFMDTLVDLSQVTPRSFRRVPTGHTELFWDPPSLFTKSAARMVPSTSHKPYSIFSEASIQPTSIPEKFDFGMYDLSASRAGLIDFIDRDLPPDATAVFDASLYSVSTPTAAYLAHRRQVAIRSTHFANKAALQDQNASSKARPFTELNLPASQLTLRLKNLDSKHSSLDILSDGWDLVSSEDIEQRLRTASGRKRNS</sequence>
<evidence type="ECO:0000313" key="1">
    <source>
        <dbReference type="EMBL" id="KAG5648470.1"/>
    </source>
</evidence>
<protein>
    <submittedName>
        <fullName evidence="1">Uncharacterized protein</fullName>
    </submittedName>
</protein>
<dbReference type="Proteomes" id="UP000775547">
    <property type="component" value="Unassembled WGS sequence"/>
</dbReference>
<name>A0A9P7GFP6_9AGAR</name>
<keyword evidence="2" id="KW-1185">Reference proteome</keyword>
<proteinExistence type="predicted"/>